<keyword evidence="13 14" id="KW-0472">Membrane</keyword>
<dbReference type="PRINTS" id="PR00344">
    <property type="entry name" value="BCTRLSENSOR"/>
</dbReference>
<dbReference type="Proteomes" id="UP000183994">
    <property type="component" value="Unassembled WGS sequence"/>
</dbReference>
<protein>
    <recommendedName>
        <fullName evidence="3">histidine kinase</fullName>
        <ecNumber evidence="3">2.7.13.3</ecNumber>
    </recommendedName>
</protein>
<organism evidence="16 17">
    <name type="scientific">Desulfatibacillum alkenivorans DSM 16219</name>
    <dbReference type="NCBI Taxonomy" id="1121393"/>
    <lineage>
        <taxon>Bacteria</taxon>
        <taxon>Pseudomonadati</taxon>
        <taxon>Thermodesulfobacteriota</taxon>
        <taxon>Desulfobacteria</taxon>
        <taxon>Desulfobacterales</taxon>
        <taxon>Desulfatibacillaceae</taxon>
        <taxon>Desulfatibacillum</taxon>
    </lineage>
</organism>
<evidence type="ECO:0000256" key="8">
    <source>
        <dbReference type="ARBA" id="ARBA00022741"/>
    </source>
</evidence>
<keyword evidence="10" id="KW-0067">ATP-binding</keyword>
<dbReference type="EMBL" id="FQZU01000043">
    <property type="protein sequence ID" value="SHL06177.1"/>
    <property type="molecule type" value="Genomic_DNA"/>
</dbReference>
<evidence type="ECO:0000256" key="11">
    <source>
        <dbReference type="ARBA" id="ARBA00022989"/>
    </source>
</evidence>
<gene>
    <name evidence="16" type="ORF">SAMN02745216_04548</name>
</gene>
<evidence type="ECO:0000256" key="10">
    <source>
        <dbReference type="ARBA" id="ARBA00022840"/>
    </source>
</evidence>
<comment type="subcellular location">
    <subcellularLocation>
        <location evidence="2">Cell membrane</location>
        <topology evidence="2">Multi-pass membrane protein</topology>
    </subcellularLocation>
</comment>
<dbReference type="InterPro" id="IPR005467">
    <property type="entry name" value="His_kinase_dom"/>
</dbReference>
<dbReference type="InterPro" id="IPR036890">
    <property type="entry name" value="HATPase_C_sf"/>
</dbReference>
<dbReference type="Gene3D" id="3.30.450.20">
    <property type="entry name" value="PAS domain"/>
    <property type="match status" value="1"/>
</dbReference>
<name>A0A1M6XJN2_9BACT</name>
<feature type="domain" description="Histidine kinase" evidence="15">
    <location>
        <begin position="362"/>
        <end position="581"/>
    </location>
</feature>
<dbReference type="GO" id="GO:0005886">
    <property type="term" value="C:plasma membrane"/>
    <property type="evidence" value="ECO:0007669"/>
    <property type="project" value="UniProtKB-SubCell"/>
</dbReference>
<dbReference type="GO" id="GO:0000155">
    <property type="term" value="F:phosphorelay sensor kinase activity"/>
    <property type="evidence" value="ECO:0007669"/>
    <property type="project" value="InterPro"/>
</dbReference>
<comment type="catalytic activity">
    <reaction evidence="1">
        <text>ATP + protein L-histidine = ADP + protein N-phospho-L-histidine.</text>
        <dbReference type="EC" id="2.7.13.3"/>
    </reaction>
</comment>
<evidence type="ECO:0000256" key="3">
    <source>
        <dbReference type="ARBA" id="ARBA00012438"/>
    </source>
</evidence>
<dbReference type="SUPFAM" id="SSF55874">
    <property type="entry name" value="ATPase domain of HSP90 chaperone/DNA topoisomerase II/histidine kinase"/>
    <property type="match status" value="1"/>
</dbReference>
<feature type="transmembrane region" description="Helical" evidence="14">
    <location>
        <begin position="306"/>
        <end position="325"/>
    </location>
</feature>
<keyword evidence="6" id="KW-0808">Transferase</keyword>
<keyword evidence="17" id="KW-1185">Reference proteome</keyword>
<evidence type="ECO:0000256" key="6">
    <source>
        <dbReference type="ARBA" id="ARBA00022679"/>
    </source>
</evidence>
<dbReference type="InterPro" id="IPR036097">
    <property type="entry name" value="HisK_dim/P_sf"/>
</dbReference>
<evidence type="ECO:0000256" key="7">
    <source>
        <dbReference type="ARBA" id="ARBA00022692"/>
    </source>
</evidence>
<keyword evidence="9 16" id="KW-0418">Kinase</keyword>
<dbReference type="Pfam" id="PF00512">
    <property type="entry name" value="HisKA"/>
    <property type="match status" value="1"/>
</dbReference>
<evidence type="ECO:0000256" key="13">
    <source>
        <dbReference type="ARBA" id="ARBA00023136"/>
    </source>
</evidence>
<dbReference type="RefSeq" id="WP_073478536.1">
    <property type="nucleotide sequence ID" value="NZ_FQZU01000043.1"/>
</dbReference>
<dbReference type="Gene3D" id="3.30.565.10">
    <property type="entry name" value="Histidine kinase-like ATPase, C-terminal domain"/>
    <property type="match status" value="1"/>
</dbReference>
<evidence type="ECO:0000256" key="1">
    <source>
        <dbReference type="ARBA" id="ARBA00000085"/>
    </source>
</evidence>
<evidence type="ECO:0000256" key="9">
    <source>
        <dbReference type="ARBA" id="ARBA00022777"/>
    </source>
</evidence>
<reference evidence="17" key="1">
    <citation type="submission" date="2016-11" db="EMBL/GenBank/DDBJ databases">
        <authorList>
            <person name="Varghese N."/>
            <person name="Submissions S."/>
        </authorList>
    </citation>
    <scope>NUCLEOTIDE SEQUENCE [LARGE SCALE GENOMIC DNA]</scope>
    <source>
        <strain evidence="17">DSM 16219</strain>
    </source>
</reference>
<dbReference type="Pfam" id="PF02518">
    <property type="entry name" value="HATPase_c"/>
    <property type="match status" value="1"/>
</dbReference>
<dbReference type="PANTHER" id="PTHR43065:SF46">
    <property type="entry name" value="C4-DICARBOXYLATE TRANSPORT SENSOR PROTEIN DCTB"/>
    <property type="match status" value="1"/>
</dbReference>
<dbReference type="PROSITE" id="PS50109">
    <property type="entry name" value="HIS_KIN"/>
    <property type="match status" value="1"/>
</dbReference>
<dbReference type="SUPFAM" id="SSF47384">
    <property type="entry name" value="Homodimeric domain of signal transducing histidine kinase"/>
    <property type="match status" value="1"/>
</dbReference>
<dbReference type="OrthoDB" id="9777714at2"/>
<dbReference type="InterPro" id="IPR004358">
    <property type="entry name" value="Sig_transdc_His_kin-like_C"/>
</dbReference>
<dbReference type="InterPro" id="IPR033479">
    <property type="entry name" value="dCache_1"/>
</dbReference>
<keyword evidence="8" id="KW-0547">Nucleotide-binding</keyword>
<keyword evidence="12" id="KW-0902">Two-component regulatory system</keyword>
<dbReference type="GO" id="GO:0005524">
    <property type="term" value="F:ATP binding"/>
    <property type="evidence" value="ECO:0007669"/>
    <property type="project" value="UniProtKB-KW"/>
</dbReference>
<evidence type="ECO:0000259" key="15">
    <source>
        <dbReference type="PROSITE" id="PS50109"/>
    </source>
</evidence>
<dbReference type="InterPro" id="IPR003594">
    <property type="entry name" value="HATPase_dom"/>
</dbReference>
<evidence type="ECO:0000256" key="5">
    <source>
        <dbReference type="ARBA" id="ARBA00022553"/>
    </source>
</evidence>
<evidence type="ECO:0000313" key="16">
    <source>
        <dbReference type="EMBL" id="SHL06177.1"/>
    </source>
</evidence>
<dbReference type="SMART" id="SM00388">
    <property type="entry name" value="HisKA"/>
    <property type="match status" value="1"/>
</dbReference>
<keyword evidence="11 14" id="KW-1133">Transmembrane helix</keyword>
<evidence type="ECO:0000256" key="12">
    <source>
        <dbReference type="ARBA" id="ARBA00023012"/>
    </source>
</evidence>
<keyword evidence="7 14" id="KW-0812">Transmembrane</keyword>
<sequence>MEKERHYSGIKRRLMFLIVLISLAPLALIAIVNGYQFKHAYESKVLEHLEQVVKKHKQNIDTFLNENLADLRVIANTYPYEQFKDEAFLSELLRNLQAEHGGMVVDMGLVDDQGVQAAYSGPFKLGKAVYADATWFKEAMGSQNYISDVFMGLRGLPHFIVATKISADGREWLLRCTIDFMGFNRLVENIRIGETGLAFIINRQGAFQTKPGIQLDAHVESLRDLVWGKHAAAPELTHSHMNNWLGPQYKDFATAMPVRAIVADDPQKPGATSIYVMTQLKQGQWALIYRQDTHDAFSAWYKTRNVAVIIFLFGSLSIFFMAFLVSAKTVKRLEMADREKEMMNEKVIEAGKLASLGELAAGIAHEINNPVAIMVEESGWIGDLLEEDEFGDTENVAEISRSVAQIKTQGDRCKEITHKLLSFARRTDPRQQEVNMNELIGEVVDLSSQRAKYANVKVHQVLDDNLNLIQASPSELQQVLLNLINNAIDAIDHKQGGEVTISTENGEGVVNIHVADTGQGIPDAVLKRVFDPFFTTKPVGKGTGLGLSICYGIIEKMGGKISVNSSVGVGATFHISLPASQGEKNGGNAEPVS</sequence>
<keyword evidence="5" id="KW-0597">Phosphoprotein</keyword>
<dbReference type="Pfam" id="PF02743">
    <property type="entry name" value="dCache_1"/>
    <property type="match status" value="1"/>
</dbReference>
<dbReference type="STRING" id="1121393.SAMN02745216_04548"/>
<evidence type="ECO:0000256" key="4">
    <source>
        <dbReference type="ARBA" id="ARBA00022475"/>
    </source>
</evidence>
<dbReference type="Gene3D" id="1.10.287.130">
    <property type="match status" value="1"/>
</dbReference>
<dbReference type="InterPro" id="IPR003661">
    <property type="entry name" value="HisK_dim/P_dom"/>
</dbReference>
<accession>A0A1M6XJN2</accession>
<evidence type="ECO:0000256" key="14">
    <source>
        <dbReference type="SAM" id="Phobius"/>
    </source>
</evidence>
<keyword evidence="4" id="KW-1003">Cell membrane</keyword>
<dbReference type="SMART" id="SM00387">
    <property type="entry name" value="HATPase_c"/>
    <property type="match status" value="1"/>
</dbReference>
<evidence type="ECO:0000313" key="17">
    <source>
        <dbReference type="Proteomes" id="UP000183994"/>
    </source>
</evidence>
<dbReference type="CDD" id="cd00082">
    <property type="entry name" value="HisKA"/>
    <property type="match status" value="1"/>
</dbReference>
<dbReference type="EC" id="2.7.13.3" evidence="3"/>
<proteinExistence type="predicted"/>
<dbReference type="AlphaFoldDB" id="A0A1M6XJN2"/>
<evidence type="ECO:0000256" key="2">
    <source>
        <dbReference type="ARBA" id="ARBA00004651"/>
    </source>
</evidence>
<dbReference type="PANTHER" id="PTHR43065">
    <property type="entry name" value="SENSOR HISTIDINE KINASE"/>
    <property type="match status" value="1"/>
</dbReference>